<evidence type="ECO:0000256" key="5">
    <source>
        <dbReference type="ARBA" id="ARBA00022722"/>
    </source>
</evidence>
<dbReference type="PROSITE" id="PS51327">
    <property type="entry name" value="DICER_DSRBF"/>
    <property type="match status" value="1"/>
</dbReference>
<evidence type="ECO:0000256" key="19">
    <source>
        <dbReference type="SAM" id="MobiDB-lite"/>
    </source>
</evidence>
<keyword evidence="13" id="KW-0460">Magnesium</keyword>
<dbReference type="PROSITE" id="PS50142">
    <property type="entry name" value="RNASE_3_2"/>
    <property type="match status" value="2"/>
</dbReference>
<evidence type="ECO:0000256" key="4">
    <source>
        <dbReference type="ARBA" id="ARBA00012177"/>
    </source>
</evidence>
<evidence type="ECO:0000256" key="14">
    <source>
        <dbReference type="ARBA" id="ARBA00022884"/>
    </source>
</evidence>
<keyword evidence="11" id="KW-0347">Helicase</keyword>
<feature type="domain" description="RNase III" evidence="21">
    <location>
        <begin position="1688"/>
        <end position="1845"/>
    </location>
</feature>
<feature type="domain" description="Dicer dsRNA-binding fold" evidence="25">
    <location>
        <begin position="598"/>
        <end position="699"/>
    </location>
</feature>
<dbReference type="Gene3D" id="3.40.50.300">
    <property type="entry name" value="P-loop containing nucleotide triphosphate hydrolases"/>
    <property type="match status" value="2"/>
</dbReference>
<dbReference type="InterPro" id="IPR038248">
    <property type="entry name" value="Dicer_dimer_sf"/>
</dbReference>
<dbReference type="Gene3D" id="3.30.160.380">
    <property type="entry name" value="Dicer dimerisation domain"/>
    <property type="match status" value="1"/>
</dbReference>
<dbReference type="CDD" id="cd18034">
    <property type="entry name" value="DEXHc_dicer"/>
    <property type="match status" value="1"/>
</dbReference>
<feature type="domain" description="RNase III" evidence="21">
    <location>
        <begin position="1430"/>
        <end position="1628"/>
    </location>
</feature>
<dbReference type="SMART" id="SM00358">
    <property type="entry name" value="DSRM"/>
    <property type="match status" value="1"/>
</dbReference>
<dbReference type="InterPro" id="IPR048512">
    <property type="entry name" value="Dicer_platform"/>
</dbReference>
<dbReference type="PROSITE" id="PS00517">
    <property type="entry name" value="RNASE_3_1"/>
    <property type="match status" value="1"/>
</dbReference>
<comment type="cofactor">
    <cofactor evidence="2">
        <name>Mn(2+)</name>
        <dbReference type="ChEBI" id="CHEBI:29035"/>
    </cofactor>
</comment>
<evidence type="ECO:0000259" key="23">
    <source>
        <dbReference type="PROSITE" id="PS51192"/>
    </source>
</evidence>
<evidence type="ECO:0000259" key="24">
    <source>
        <dbReference type="PROSITE" id="PS51194"/>
    </source>
</evidence>
<dbReference type="InterPro" id="IPR001650">
    <property type="entry name" value="Helicase_C-like"/>
</dbReference>
<dbReference type="CDD" id="cd02843">
    <property type="entry name" value="PAZ_dicer_like"/>
    <property type="match status" value="1"/>
</dbReference>
<dbReference type="SMART" id="SM00490">
    <property type="entry name" value="HELICc"/>
    <property type="match status" value="1"/>
</dbReference>
<evidence type="ECO:0000256" key="11">
    <source>
        <dbReference type="ARBA" id="ARBA00022806"/>
    </source>
</evidence>
<dbReference type="PROSITE" id="PS50821">
    <property type="entry name" value="PAZ"/>
    <property type="match status" value="1"/>
</dbReference>
<keyword evidence="8" id="KW-0547">Nucleotide-binding</keyword>
<dbReference type="Pfam" id="PF00636">
    <property type="entry name" value="Ribonuclease_3"/>
    <property type="match status" value="2"/>
</dbReference>
<dbReference type="CDD" id="cd15903">
    <property type="entry name" value="Dicer_PBD"/>
    <property type="match status" value="1"/>
</dbReference>
<dbReference type="InterPro" id="IPR014001">
    <property type="entry name" value="Helicase_ATP-bd"/>
</dbReference>
<keyword evidence="26" id="KW-1185">Reference proteome</keyword>
<dbReference type="InterPro" id="IPR048513">
    <property type="entry name" value="Dicer_PBD"/>
</dbReference>
<feature type="domain" description="Helicase ATP-binding" evidence="23">
    <location>
        <begin position="36"/>
        <end position="214"/>
    </location>
</feature>
<dbReference type="Pfam" id="PF00270">
    <property type="entry name" value="DEAD"/>
    <property type="match status" value="1"/>
</dbReference>
<keyword evidence="14 18" id="KW-0694">RNA-binding</keyword>
<proteinExistence type="inferred from homology"/>
<dbReference type="Proteomes" id="UP000694941">
    <property type="component" value="Unplaced"/>
</dbReference>
<evidence type="ECO:0000256" key="15">
    <source>
        <dbReference type="ARBA" id="ARBA00023158"/>
    </source>
</evidence>
<evidence type="ECO:0000256" key="7">
    <source>
        <dbReference type="ARBA" id="ARBA00022737"/>
    </source>
</evidence>
<dbReference type="PANTHER" id="PTHR14950:SF37">
    <property type="entry name" value="ENDORIBONUCLEASE DICER"/>
    <property type="match status" value="1"/>
</dbReference>
<dbReference type="InterPro" id="IPR027417">
    <property type="entry name" value="P-loop_NTPase"/>
</dbReference>
<organism evidence="26 28">
    <name type="scientific">Limulus polyphemus</name>
    <name type="common">Atlantic horseshoe crab</name>
    <dbReference type="NCBI Taxonomy" id="6850"/>
    <lineage>
        <taxon>Eukaryota</taxon>
        <taxon>Metazoa</taxon>
        <taxon>Ecdysozoa</taxon>
        <taxon>Arthropoda</taxon>
        <taxon>Chelicerata</taxon>
        <taxon>Merostomata</taxon>
        <taxon>Xiphosura</taxon>
        <taxon>Limulidae</taxon>
        <taxon>Limulus</taxon>
    </lineage>
</organism>
<accession>A0ABM1T466</accession>
<feature type="domain" description="Helicase C-terminal" evidence="24">
    <location>
        <begin position="404"/>
        <end position="578"/>
    </location>
</feature>
<dbReference type="InterPro" id="IPR003100">
    <property type="entry name" value="PAZ_dom"/>
</dbReference>
<evidence type="ECO:0000256" key="17">
    <source>
        <dbReference type="ARBA" id="ARBA00035116"/>
    </source>
</evidence>
<dbReference type="Pfam" id="PF02170">
    <property type="entry name" value="PAZ"/>
    <property type="match status" value="1"/>
</dbReference>
<gene>
    <name evidence="27 28" type="primary">LOC106466893</name>
</gene>
<dbReference type="SUPFAM" id="SSF54768">
    <property type="entry name" value="dsRNA-binding domain-like"/>
    <property type="match status" value="1"/>
</dbReference>
<dbReference type="Pfam" id="PF20932">
    <property type="entry name" value="Dicer_dsRBD"/>
    <property type="match status" value="1"/>
</dbReference>
<dbReference type="EC" id="3.1.26.3" evidence="4"/>
<dbReference type="SMART" id="SM00487">
    <property type="entry name" value="DEXDc"/>
    <property type="match status" value="1"/>
</dbReference>
<keyword evidence="15" id="KW-0943">RNA-mediated gene silencing</keyword>
<dbReference type="InterPro" id="IPR044441">
    <property type="entry name" value="DICER_DSRM"/>
</dbReference>
<evidence type="ECO:0000256" key="9">
    <source>
        <dbReference type="ARBA" id="ARBA00022759"/>
    </source>
</evidence>
<dbReference type="Pfam" id="PF03368">
    <property type="entry name" value="Dicer_dimer"/>
    <property type="match status" value="1"/>
</dbReference>
<dbReference type="Pfam" id="PF20930">
    <property type="entry name" value="Dicer_PBD"/>
    <property type="match status" value="1"/>
</dbReference>
<evidence type="ECO:0000259" key="22">
    <source>
        <dbReference type="PROSITE" id="PS50821"/>
    </source>
</evidence>
<keyword evidence="6" id="KW-0479">Metal-binding</keyword>
<evidence type="ECO:0000259" key="20">
    <source>
        <dbReference type="PROSITE" id="PS50137"/>
    </source>
</evidence>
<dbReference type="InterPro" id="IPR000999">
    <property type="entry name" value="RNase_III_dom"/>
</dbReference>
<evidence type="ECO:0000256" key="18">
    <source>
        <dbReference type="PROSITE-ProRule" id="PRU00657"/>
    </source>
</evidence>
<sequence length="1944" mass="222664">MDNKTSEAVPSKYRRYFHTENVHTKTFTPREYQVELLDAARQRNTIACLGTGTGKTFIAVMLIKELAHEVRKPYDEDGKRTFFVVPTVPLVLQQKERIQDYTDLAIGFFFGDMKVDLWCAEDWKSNFQKYNVLVMTPDILKTILLHGFLPLSKINLLIIDECHRAVKNHSYREIMLCFDTCPQKNQPRVLGLTASILNNKCKPNQLESKIRNLELTLRSKAETASDLTYLTKYGNKPKEDVVVYKPLHFSQDNEMLGLLECALSFIVGTNISVKSEFADFPHPCHMPKQYLNEICNVIMNLGPWCGKKAAEIYIAEMDCKIEQLYSDDHRNFLIMTRTVLEVVSRQCEDLCIGSDGKKLDVLENAPHKLRKLLEILSKYRITSKVDCDSDRTNNISGLETVKMSTDEPDYLCGIIFVRQRSTAHLLSMWLTEVSRSYPEYSFIVPDFVAGHNSANTDKICKDTSMAVCHQGEILKRFRDRECNLLVATAVIEEGMDVPKCNLVVRFDEPPDYRSYVQSKGRARAPNSSFKLMVSTQQKNKFLETLRDFHIIEQLVLSKCHGRECPDDEEIDEQIINKIKEPYMPVKKEGAARVTLSSAISLVNRYCAKLPSDTFTRLTPECQIVDVSADDKSPGNKQNYYQATIYLPINSPLKEPTIGDKMQSKHLAKMAAALETCRRLHEIGELDDNLLPVGKEAIKFDELLEEDEEHVSPGSARPGTTKRRQFYYKKIADVLRKSYPVPGVSCILYRFRMKLTCPIPEQQNTRGRNIPDPADTSRGFGILTTKEIPSICSFPVFTRSGEVLVELECINSDLKFSEEELDNLAFFHNYTFSNVLRLDKYPMVFQPKEADASFYIIPVNKESDEVFGVDWEFVEIINKQKGVVPHKILEEERRNYKFRTEDYRDAVVMPWYRNLDKPQFFYVAEICQELTPQSDFPDAEFETFEKYYNKKYDIKIMNLDQPLLDVDHTSARLNFLTPRYLNRKGHSLPTSSEQTKKAKRENLQQKQILIPELCIVHPFPASLWRKAVCLPCILYRVNSLLLAEQLRVRVAKEIGVGSCNFPDGFRWPTLDFGWLIPKSSETEKALTPERGTRNEQINKGSDHIDPNLITDSSDDRVSSSKLEDGDFVIDHFDPSQVHIPDDDDLAEQEMLSLNMGNVNFIGDWAPIKPSDEEITEDGSYRIRYGSPSTFEGSAWDAEWDTEIEEGEVTYLNIPGLGRISAPGMFNLKGLSCDLESCRENELWDSMDEDSLFDESEVDILEGNERMEGFSSSEKVYSDYTNTSKSSDSAWQLLQNKSDSLFVNWEIEEAQPEEEMEEEEEEELESKNQDITFELIERKEELSVLEDLDMNEEISLTDKFGKLYKMINQALVEGDAEKFNRKPPEKEIPSLSFKISEYSSPSVTQNTNQNLPFGELLPDRENRAVQEANVFRVHFDEDLQNHPGPSPSIILQGLTMSNANDGINLERLETVGDSFLKYAITAYLFCRYPNIHEGKLSFLRSKQISNLNLYRLGKRKDLGELMIATKFEPNDNWLSPCYSVPKGLEKALIDAGMMTGNLNIATLKDLTQMTEEQICESVLENKKTFENTTTVPSDVEDYIPYNLLTQQSIPDKSIADGVEALIGAYLVSCGPRAALLFMSWLGLRVLPELPKDEDDVSSIPKYGILKPPESPLLTHVPGKDEKLRVLADGYDVFEEKIGYVFKDKSYLLQAFTHASYHYNKLTDCYQRLEFLGDAVLDYLITRHLYEDQQKHTPGTLTDLRSALVNNTFFASLAVKYDFHKYFKSISHGLFSVIAKFVELKKNRTGFEYYNDYYLEEDECEEAEEVEVPKALGDIFESVAGAIYLDSEMSLDTVWKVYYAMMKPEIEYFSTHVPKSPIRELLELEPQTAKFQRAETTLKGKVRVRVEVFGKGSFVGVGRNKRIAKCTAAKRALRELKKMKKIQEEGR</sequence>
<dbReference type="Gene3D" id="3.30.160.20">
    <property type="match status" value="1"/>
</dbReference>
<dbReference type="Gene3D" id="2.170.260.10">
    <property type="entry name" value="paz domain"/>
    <property type="match status" value="1"/>
</dbReference>
<name>A0ABM1T466_LIMPO</name>
<evidence type="ECO:0000256" key="10">
    <source>
        <dbReference type="ARBA" id="ARBA00022801"/>
    </source>
</evidence>
<dbReference type="SMART" id="SM00949">
    <property type="entry name" value="PAZ"/>
    <property type="match status" value="1"/>
</dbReference>
<dbReference type="InterPro" id="IPR036389">
    <property type="entry name" value="RNase_III_sf"/>
</dbReference>
<dbReference type="SMART" id="SM00535">
    <property type="entry name" value="RIBOc"/>
    <property type="match status" value="2"/>
</dbReference>
<dbReference type="CDD" id="cd10843">
    <property type="entry name" value="DSRM_DICER"/>
    <property type="match status" value="1"/>
</dbReference>
<reference evidence="27 28" key="1">
    <citation type="submission" date="2025-05" db="UniProtKB">
        <authorList>
            <consortium name="RefSeq"/>
        </authorList>
    </citation>
    <scope>IDENTIFICATION</scope>
    <source>
        <tissue evidence="27 28">Muscle</tissue>
    </source>
</reference>
<dbReference type="SUPFAM" id="SSF69065">
    <property type="entry name" value="RNase III domain-like"/>
    <property type="match status" value="2"/>
</dbReference>
<comment type="similarity">
    <text evidence="17 18">Belongs to the helicase family. Dicer subfamily.</text>
</comment>
<evidence type="ECO:0000256" key="8">
    <source>
        <dbReference type="ARBA" id="ARBA00022741"/>
    </source>
</evidence>
<feature type="region of interest" description="Disordered" evidence="19">
    <location>
        <begin position="1082"/>
        <end position="1117"/>
    </location>
</feature>
<dbReference type="GeneID" id="106466893"/>
<keyword evidence="9" id="KW-0255">Endonuclease</keyword>
<keyword evidence="16" id="KW-0464">Manganese</keyword>
<dbReference type="PROSITE" id="PS51194">
    <property type="entry name" value="HELICASE_CTER"/>
    <property type="match status" value="1"/>
</dbReference>
<evidence type="ECO:0000256" key="13">
    <source>
        <dbReference type="ARBA" id="ARBA00022842"/>
    </source>
</evidence>
<dbReference type="SUPFAM" id="SSF101690">
    <property type="entry name" value="PAZ domain"/>
    <property type="match status" value="1"/>
</dbReference>
<keyword evidence="10" id="KW-0378">Hydrolase</keyword>
<keyword evidence="12" id="KW-0067">ATP-binding</keyword>
<feature type="domain" description="PAZ" evidence="22">
    <location>
        <begin position="868"/>
        <end position="1017"/>
    </location>
</feature>
<comment type="catalytic activity">
    <reaction evidence="1">
        <text>Endonucleolytic cleavage to 5'-phosphomonoester.</text>
        <dbReference type="EC" id="3.1.26.3"/>
    </reaction>
</comment>
<dbReference type="CDD" id="cd00593">
    <property type="entry name" value="RIBOc"/>
    <property type="match status" value="2"/>
</dbReference>
<evidence type="ECO:0000256" key="2">
    <source>
        <dbReference type="ARBA" id="ARBA00001936"/>
    </source>
</evidence>
<dbReference type="InterPro" id="IPR005034">
    <property type="entry name" value="Dicer_dimerisation"/>
</dbReference>
<dbReference type="InterPro" id="IPR036085">
    <property type="entry name" value="PAZ_dom_sf"/>
</dbReference>
<dbReference type="SUPFAM" id="SSF52540">
    <property type="entry name" value="P-loop containing nucleoside triphosphate hydrolases"/>
    <property type="match status" value="1"/>
</dbReference>
<evidence type="ECO:0000313" key="27">
    <source>
        <dbReference type="RefSeq" id="XP_022250670.1"/>
    </source>
</evidence>
<dbReference type="RefSeq" id="XP_022250672.1">
    <property type="nucleotide sequence ID" value="XM_022394964.1"/>
</dbReference>
<evidence type="ECO:0000256" key="6">
    <source>
        <dbReference type="ARBA" id="ARBA00022723"/>
    </source>
</evidence>
<evidence type="ECO:0000259" key="21">
    <source>
        <dbReference type="PROSITE" id="PS50142"/>
    </source>
</evidence>
<evidence type="ECO:0000256" key="12">
    <source>
        <dbReference type="ARBA" id="ARBA00022840"/>
    </source>
</evidence>
<dbReference type="Pfam" id="PF20931">
    <property type="entry name" value="Dicer_platform"/>
    <property type="match status" value="1"/>
</dbReference>
<evidence type="ECO:0000256" key="16">
    <source>
        <dbReference type="ARBA" id="ARBA00023211"/>
    </source>
</evidence>
<evidence type="ECO:0000256" key="3">
    <source>
        <dbReference type="ARBA" id="ARBA00001946"/>
    </source>
</evidence>
<dbReference type="PROSITE" id="PS50137">
    <property type="entry name" value="DS_RBD"/>
    <property type="match status" value="1"/>
</dbReference>
<feature type="domain" description="DRBM" evidence="20">
    <location>
        <begin position="1913"/>
        <end position="1935"/>
    </location>
</feature>
<evidence type="ECO:0000259" key="25">
    <source>
        <dbReference type="PROSITE" id="PS51327"/>
    </source>
</evidence>
<dbReference type="InterPro" id="IPR011545">
    <property type="entry name" value="DEAD/DEAH_box_helicase_dom"/>
</dbReference>
<dbReference type="PANTHER" id="PTHR14950">
    <property type="entry name" value="DICER-RELATED"/>
    <property type="match status" value="1"/>
</dbReference>
<evidence type="ECO:0000313" key="26">
    <source>
        <dbReference type="Proteomes" id="UP000694941"/>
    </source>
</evidence>
<dbReference type="InterPro" id="IPR014720">
    <property type="entry name" value="dsRBD_dom"/>
</dbReference>
<keyword evidence="7" id="KW-0677">Repeat</keyword>
<comment type="cofactor">
    <cofactor evidence="3">
        <name>Mg(2+)</name>
        <dbReference type="ChEBI" id="CHEBI:18420"/>
    </cofactor>
</comment>
<protein>
    <recommendedName>
        <fullName evidence="4">ribonuclease III</fullName>
        <ecNumber evidence="4">3.1.26.3</ecNumber>
    </recommendedName>
</protein>
<evidence type="ECO:0000256" key="1">
    <source>
        <dbReference type="ARBA" id="ARBA00000109"/>
    </source>
</evidence>
<dbReference type="RefSeq" id="XP_022250670.1">
    <property type="nucleotide sequence ID" value="XM_022394962.1"/>
</dbReference>
<feature type="compositionally biased region" description="Basic and acidic residues" evidence="19">
    <location>
        <begin position="1082"/>
        <end position="1092"/>
    </location>
</feature>
<evidence type="ECO:0000313" key="28">
    <source>
        <dbReference type="RefSeq" id="XP_022250672.1"/>
    </source>
</evidence>
<dbReference type="Pfam" id="PF00271">
    <property type="entry name" value="Helicase_C"/>
    <property type="match status" value="1"/>
</dbReference>
<dbReference type="PROSITE" id="PS51192">
    <property type="entry name" value="HELICASE_ATP_BIND_1"/>
    <property type="match status" value="1"/>
</dbReference>
<keyword evidence="5" id="KW-0540">Nuclease</keyword>
<dbReference type="Gene3D" id="1.10.1520.10">
    <property type="entry name" value="Ribonuclease III domain"/>
    <property type="match status" value="2"/>
</dbReference>